<sequence>MRAFHHRRDLRRPARNLHRRLPVSRPLLLGGGLLVLAFAWAPAADALLGHGFPAHMARHMAVVAIAAPLLALGLVATRFDPSQRLAWLFPAIPASLLELFVVWGWHAPGAHDLARTNALAFAAEQASFLISGLWLWVACFGHAGDQRQQRSGAGVLAMLLTSIHMTLLGVLLSVATRPLYAAHHHGGDALQGQHVGGIIMLLVGGAVYLAGGVTLAARLLRAAPERAERGATP</sequence>
<evidence type="ECO:0000256" key="1">
    <source>
        <dbReference type="ARBA" id="ARBA00004651"/>
    </source>
</evidence>
<name>A0A4Q9GGL2_9HYPH</name>
<feature type="transmembrane region" description="Helical" evidence="6">
    <location>
        <begin position="195"/>
        <end position="220"/>
    </location>
</feature>
<organism evidence="7 8">
    <name type="scientific">Hansschlegelia quercus</name>
    <dbReference type="NCBI Taxonomy" id="2528245"/>
    <lineage>
        <taxon>Bacteria</taxon>
        <taxon>Pseudomonadati</taxon>
        <taxon>Pseudomonadota</taxon>
        <taxon>Alphaproteobacteria</taxon>
        <taxon>Hyphomicrobiales</taxon>
        <taxon>Methylopilaceae</taxon>
        <taxon>Hansschlegelia</taxon>
    </lineage>
</organism>
<comment type="caution">
    <text evidence="7">The sequence shown here is derived from an EMBL/GenBank/DDBJ whole genome shotgun (WGS) entry which is preliminary data.</text>
</comment>
<feature type="transmembrane region" description="Helical" evidence="6">
    <location>
        <begin position="87"/>
        <end position="106"/>
    </location>
</feature>
<comment type="subcellular location">
    <subcellularLocation>
        <location evidence="1">Cell membrane</location>
        <topology evidence="1">Multi-pass membrane protein</topology>
    </subcellularLocation>
</comment>
<keyword evidence="8" id="KW-1185">Reference proteome</keyword>
<evidence type="ECO:0000256" key="3">
    <source>
        <dbReference type="ARBA" id="ARBA00022692"/>
    </source>
</evidence>
<feature type="transmembrane region" description="Helical" evidence="6">
    <location>
        <begin position="153"/>
        <end position="175"/>
    </location>
</feature>
<feature type="transmembrane region" description="Helical" evidence="6">
    <location>
        <begin position="118"/>
        <end position="141"/>
    </location>
</feature>
<reference evidence="7 8" key="1">
    <citation type="submission" date="2019-02" db="EMBL/GenBank/DDBJ databases">
        <title>Hansschlegelia quercus sp. nov., a novel methylotrophic bacterium from buds of oak (Quercus robur L.).</title>
        <authorList>
            <person name="Agafonova N.V."/>
            <person name="Kaparullina E.N."/>
            <person name="Grouzdev D.S."/>
            <person name="Doronina N.V."/>
        </authorList>
    </citation>
    <scope>NUCLEOTIDE SEQUENCE [LARGE SCALE GENOMIC DNA]</scope>
    <source>
        <strain evidence="7 8">Dub</strain>
    </source>
</reference>
<dbReference type="Proteomes" id="UP000291613">
    <property type="component" value="Unassembled WGS sequence"/>
</dbReference>
<accession>A0A4Q9GGL2</accession>
<gene>
    <name evidence="7" type="ORF">EYR15_12280</name>
</gene>
<evidence type="ECO:0000313" key="7">
    <source>
        <dbReference type="EMBL" id="TBN52636.1"/>
    </source>
</evidence>
<evidence type="ECO:0000256" key="4">
    <source>
        <dbReference type="ARBA" id="ARBA00022989"/>
    </source>
</evidence>
<dbReference type="EMBL" id="SIUB01000005">
    <property type="protein sequence ID" value="TBN52636.1"/>
    <property type="molecule type" value="Genomic_DNA"/>
</dbReference>
<keyword evidence="4 6" id="KW-1133">Transmembrane helix</keyword>
<dbReference type="InterPro" id="IPR019108">
    <property type="entry name" value="Caa3_assmbl_CtaG-rel"/>
</dbReference>
<evidence type="ECO:0000256" key="5">
    <source>
        <dbReference type="ARBA" id="ARBA00023136"/>
    </source>
</evidence>
<dbReference type="OrthoDB" id="259025at2"/>
<evidence type="ECO:0000313" key="8">
    <source>
        <dbReference type="Proteomes" id="UP000291613"/>
    </source>
</evidence>
<dbReference type="AlphaFoldDB" id="A0A4Q9GGL2"/>
<evidence type="ECO:0000256" key="6">
    <source>
        <dbReference type="SAM" id="Phobius"/>
    </source>
</evidence>
<keyword evidence="2" id="KW-1003">Cell membrane</keyword>
<keyword evidence="5 6" id="KW-0472">Membrane</keyword>
<feature type="transmembrane region" description="Helical" evidence="6">
    <location>
        <begin position="56"/>
        <end position="75"/>
    </location>
</feature>
<protein>
    <submittedName>
        <fullName evidence="7">Cytochrome c oxidase assembly protein</fullName>
    </submittedName>
</protein>
<evidence type="ECO:0000256" key="2">
    <source>
        <dbReference type="ARBA" id="ARBA00022475"/>
    </source>
</evidence>
<proteinExistence type="predicted"/>
<dbReference type="GO" id="GO:0005886">
    <property type="term" value="C:plasma membrane"/>
    <property type="evidence" value="ECO:0007669"/>
    <property type="project" value="UniProtKB-SubCell"/>
</dbReference>
<keyword evidence="3 6" id="KW-0812">Transmembrane</keyword>
<dbReference type="Pfam" id="PF09678">
    <property type="entry name" value="Caa3_CtaG"/>
    <property type="match status" value="1"/>
</dbReference>